<sequence>MMVPKEHMLDILHCIDNMKTRITKRTVFFLQHLSFLIMLAGVLTVLQFWSESSTSYTDNSMLLAESSFIDSPAFGFSINNCNNDTENPTASNPPDIEVECLFEVPDPNPAVVTDEADNCGVDTVEWLHDVSDGGSNPEVITRTYRIKDSSDNFTDVEQIITVEDTEPPTASNPKSLNLACYEEIPQADPNVVTNGNDNCGVANISLILEDEEEDNHRKIITRIYRVSDFSGNYTDVEHNIYHFSPYGNPYAPPIEIQCLADIPEPDTSQILDVFETCGAISVEYGMDAPWSHNSFDRIYRVNFLNYGYVLINQIITVEDYTKKPTASDPQPIVVCGMLPQSNSEVVTDATDNCIVDSITMVKEVSDEMNNPETVTRTYRVADEVGNFVDVQHIITRYDSPELDPIDDVQLCGGLDFYALPAIQGSNLSGNEAYYSGPDGSGTEYTPEEAIITTSGTYYAYDDNGNCSDEVSFTITIGDIEPPTASIPEPIHVQCIGDVPDYDISVVTDEADNCGVDTVEWLHDVSDGGSNPEIITRTYRIKDSSDNFTDVEQIITVEDTEPPTASNPKSLNLDCYEEIPEVNPSMVIDADDNCGIANVSFFSETTQEFGSHKIITRTYRVSDFAENFIDVNHHISYNYPISNHLAPPIYVQCLDDIPEPDPSQILDIFEACGATSVEFDVDGPWNYNSFPRVYRVYYSNPNYPYEPVEQSIIVEDDTENPTASNPNPTMVCGTLPPSNSQVVNDMADNCGVENITMVNQVSDGQTDPETIIRTYRVTDTSENFVDVQHIITRYDSPELDPIDDVITCGESYPFPVIQGSNISDNVSYYSGPGGTGTQYNPGEAFTNTSGTYYAYDENSFCSDEQSFTVTIGDVEPPTASTPDPIFVQCIGDVPDYNILVVEDEADNCGVDNVEWLHDVSDGGSNPEIITRTYRIKDSSDNFVDVEQIITIEDTEVPTANELNNIYIFCHEEVPDYNTSVVTGETDNCGIASVVWVNDISEFPDDPYIAELITRTYRVIDVGGNAIDIEQRITINRHLGDTFDGPNHSQMPYVYVSCLEDIPEPDPMRVYDHYSNYPCYGVQNVSVREVTIFSQVLEPFVSHSYQVETSWGAQFIVNQSFYYEVDNENPTATDPMAIHVQCGDEVPAPNPLVVIDEADNCRVESVHYLGEVSDGNFDPETITRTYRVTDTSGNFIDVAHQITVDRFSITSSTENESCSGAEDGQMQLSIHGGVAPFTVRISTMPAAILNDNNYVVDGLSPGNYVVTVIDNNGCEASQTIQVEDGGPNLDAIVEPIYSCAESLPSSVLHIEMQDPTVSSDVLYALDSTDPNDHIIDPNFIDMSVGNHFLSILHTSGCIQTIAFEVADLIQLELSLSNTHINEITASTYGGTPPYTYVFNGEERSEPIFYIAESGTYEVRVIDSKGCETIENIAMEFIDIEIPNFFTPNNDGQYDLWKPKNIEYYPRMQTLIFDRYGRKIKAFGALDHGWDGNYKSSTLPASNYWYIIEMNDGTGRSYVGTFALYR</sequence>
<dbReference type="Proteomes" id="UP000321456">
    <property type="component" value="Unassembled WGS sequence"/>
</dbReference>
<keyword evidence="1" id="KW-0812">Transmembrane</keyword>
<protein>
    <submittedName>
        <fullName evidence="2">T9SS type B sorting domain-containing protein</fullName>
    </submittedName>
</protein>
<dbReference type="Pfam" id="PF13585">
    <property type="entry name" value="CHU_C"/>
    <property type="match status" value="1"/>
</dbReference>
<dbReference type="InterPro" id="IPR026341">
    <property type="entry name" value="T9SS_type_B"/>
</dbReference>
<dbReference type="EMBL" id="VRUR01000001">
    <property type="protein sequence ID" value="TXN37276.1"/>
    <property type="molecule type" value="Genomic_DNA"/>
</dbReference>
<evidence type="ECO:0000256" key="1">
    <source>
        <dbReference type="SAM" id="Phobius"/>
    </source>
</evidence>
<organism evidence="2 3">
    <name type="scientific">Flagellimonas hymeniacidonis</name>
    <dbReference type="NCBI Taxonomy" id="2603628"/>
    <lineage>
        <taxon>Bacteria</taxon>
        <taxon>Pseudomonadati</taxon>
        <taxon>Bacteroidota</taxon>
        <taxon>Flavobacteriia</taxon>
        <taxon>Flavobacteriales</taxon>
        <taxon>Flavobacteriaceae</taxon>
        <taxon>Flagellimonas</taxon>
    </lineage>
</organism>
<keyword evidence="3" id="KW-1185">Reference proteome</keyword>
<name>A0A5C8V7D3_9FLAO</name>
<reference evidence="2 3" key="1">
    <citation type="submission" date="2019-08" db="EMBL/GenBank/DDBJ databases">
        <title>Professor.</title>
        <authorList>
            <person name="Park J.S."/>
        </authorList>
    </citation>
    <scope>NUCLEOTIDE SEQUENCE [LARGE SCALE GENOMIC DNA]</scope>
    <source>
        <strain evidence="2 3">176CP5-101</strain>
    </source>
</reference>
<comment type="caution">
    <text evidence="2">The sequence shown here is derived from an EMBL/GenBank/DDBJ whole genome shotgun (WGS) entry which is preliminary data.</text>
</comment>
<gene>
    <name evidence="2" type="ORF">FVB32_03040</name>
</gene>
<dbReference type="NCBIfam" id="TIGR04131">
    <property type="entry name" value="Bac_Flav_CTERM"/>
    <property type="match status" value="1"/>
</dbReference>
<evidence type="ECO:0000313" key="3">
    <source>
        <dbReference type="Proteomes" id="UP000321456"/>
    </source>
</evidence>
<evidence type="ECO:0000313" key="2">
    <source>
        <dbReference type="EMBL" id="TXN37276.1"/>
    </source>
</evidence>
<keyword evidence="1" id="KW-0472">Membrane</keyword>
<proteinExistence type="predicted"/>
<keyword evidence="1" id="KW-1133">Transmembrane helix</keyword>
<accession>A0A5C8V7D3</accession>
<feature type="transmembrane region" description="Helical" evidence="1">
    <location>
        <begin position="27"/>
        <end position="49"/>
    </location>
</feature>